<organism evidence="3 4">
    <name type="scientific">Micromonospora rosaria</name>
    <dbReference type="NCBI Taxonomy" id="47874"/>
    <lineage>
        <taxon>Bacteria</taxon>
        <taxon>Bacillati</taxon>
        <taxon>Actinomycetota</taxon>
        <taxon>Actinomycetes</taxon>
        <taxon>Micromonosporales</taxon>
        <taxon>Micromonosporaceae</taxon>
        <taxon>Micromonospora</taxon>
    </lineage>
</organism>
<dbReference type="Proteomes" id="UP000070620">
    <property type="component" value="Unassembled WGS sequence"/>
</dbReference>
<keyword evidence="2" id="KW-0812">Transmembrane</keyword>
<keyword evidence="4" id="KW-1185">Reference proteome</keyword>
<sequence>MARTRQRRLWAVEGLTVFVCLVGLVAYLGRESAPGPETDHAVMPGGQAGVERPSVGRTASALPAVVSPGLNPRARPAPTPTATPGAGSAAPAPAPDGTLPAPARPVLDITRVEVPATVDLTQVGTRDWLHWGLRGADSTVRKRDGSGAIVDAGGPGVRAGHDTNPEVFAWRDGAEAHQETGTPTGVHTCGTDSGFALAVAGDGEVRTARLYVGVWMARGRLEARLPDGGPAVTVRLEDPHTEHTAGFDVRFQAPRGTRLSLSWITEHAFNPDCGSVSLQAVALR</sequence>
<dbReference type="EMBL" id="LRQV01000014">
    <property type="protein sequence ID" value="KXK62780.1"/>
    <property type="molecule type" value="Genomic_DNA"/>
</dbReference>
<reference evidence="3 4" key="1">
    <citation type="submission" date="2016-01" db="EMBL/GenBank/DDBJ databases">
        <title>Whole genome sequence and analysis of Micromonospora rosaria DSM 803, which can produce antibacterial substance rosamicin.</title>
        <authorList>
            <person name="Yang H."/>
            <person name="He X."/>
            <person name="Zhu D."/>
        </authorList>
    </citation>
    <scope>NUCLEOTIDE SEQUENCE [LARGE SCALE GENOMIC DNA]</scope>
    <source>
        <strain evidence="3 4">DSM 803</strain>
    </source>
</reference>
<evidence type="ECO:0000256" key="1">
    <source>
        <dbReference type="SAM" id="MobiDB-lite"/>
    </source>
</evidence>
<keyword evidence="2" id="KW-1133">Transmembrane helix</keyword>
<comment type="caution">
    <text evidence="3">The sequence shown here is derived from an EMBL/GenBank/DDBJ whole genome shotgun (WGS) entry which is preliminary data.</text>
</comment>
<accession>A0A136PWB6</accession>
<evidence type="ECO:0000256" key="2">
    <source>
        <dbReference type="SAM" id="Phobius"/>
    </source>
</evidence>
<gene>
    <name evidence="3" type="ORF">AWW66_06905</name>
</gene>
<evidence type="ECO:0000313" key="4">
    <source>
        <dbReference type="Proteomes" id="UP000070620"/>
    </source>
</evidence>
<feature type="compositionally biased region" description="Low complexity" evidence="1">
    <location>
        <begin position="82"/>
        <end position="91"/>
    </location>
</feature>
<feature type="transmembrane region" description="Helical" evidence="2">
    <location>
        <begin position="9"/>
        <end position="29"/>
    </location>
</feature>
<feature type="region of interest" description="Disordered" evidence="1">
    <location>
        <begin position="139"/>
        <end position="161"/>
    </location>
</feature>
<dbReference type="AlphaFoldDB" id="A0A136PWB6"/>
<keyword evidence="2" id="KW-0472">Membrane</keyword>
<name>A0A136PWB6_9ACTN</name>
<proteinExistence type="predicted"/>
<evidence type="ECO:0000313" key="3">
    <source>
        <dbReference type="EMBL" id="KXK62780.1"/>
    </source>
</evidence>
<feature type="region of interest" description="Disordered" evidence="1">
    <location>
        <begin position="65"/>
        <end position="101"/>
    </location>
</feature>
<dbReference type="OrthoDB" id="3393649at2"/>
<protein>
    <submittedName>
        <fullName evidence="3">Uncharacterized protein</fullName>
    </submittedName>
</protein>